<evidence type="ECO:0000313" key="2">
    <source>
        <dbReference type="Proteomes" id="UP000789595"/>
    </source>
</evidence>
<dbReference type="Proteomes" id="UP000789595">
    <property type="component" value="Unassembled WGS sequence"/>
</dbReference>
<protein>
    <submittedName>
        <fullName evidence="1">Uncharacterized protein</fullName>
    </submittedName>
</protein>
<reference evidence="1" key="1">
    <citation type="submission" date="2021-11" db="EMBL/GenBank/DDBJ databases">
        <authorList>
            <consortium name="Genoscope - CEA"/>
            <person name="William W."/>
        </authorList>
    </citation>
    <scope>NUCLEOTIDE SEQUENCE</scope>
</reference>
<keyword evidence="2" id="KW-1185">Reference proteome</keyword>
<accession>A0A8J2SKR4</accession>
<dbReference type="OrthoDB" id="193200at2759"/>
<proteinExistence type="predicted"/>
<organism evidence="1 2">
    <name type="scientific">Pelagomonas calceolata</name>
    <dbReference type="NCBI Taxonomy" id="35677"/>
    <lineage>
        <taxon>Eukaryota</taxon>
        <taxon>Sar</taxon>
        <taxon>Stramenopiles</taxon>
        <taxon>Ochrophyta</taxon>
        <taxon>Pelagophyceae</taxon>
        <taxon>Pelagomonadales</taxon>
        <taxon>Pelagomonadaceae</taxon>
        <taxon>Pelagomonas</taxon>
    </lineage>
</organism>
<gene>
    <name evidence="1" type="ORF">PECAL_2P19120</name>
</gene>
<dbReference type="EMBL" id="CAKKNE010000002">
    <property type="protein sequence ID" value="CAH0368822.1"/>
    <property type="molecule type" value="Genomic_DNA"/>
</dbReference>
<sequence>MSRYDARIMPNFTPTVDAEVEALLRHMNCLSERVQVAEVELAVACASSCERCESSGMPRAHKINQQWSLISVVADGTSLDKVSQDSLSSKVMSKIDDVVLKLDKAQSKPVEQQQGTQSVVQIQTIVRGWLCRNHDMLCAAVLQQLRDWVIGGIHKVMRLDVLRQMKMDEVSRDCTTERNVKLVQGCFKAWHSGTLSKREQVNYISSAIITAIAKREARMLRTVLRAWYCDCKGPRSKRSCQHRRTEMLRAARHRIKTREKNILARNLVGCLIITNNMIASELSRTIHHAAKKRQVWWRLHHHFRALKQLLKVKASMRRLASTHHRRVMYSHFFYPWTEHLHASSNATLDRARWPKPRCYQPRYSQKLVKQFAQVFIRKHIVGPCWKHWYAYYRARTSQHALQACAAQRSLLAHWSHWRRAAAHRRKLRSLSVSIWQETSHQLLSRPLRAWYTHSRKVRSRRRAQNRLVTAHVCARNRRLRLRFMRGWHHQAVYGRVEGLYTRAELVRSLAELQAHARRLETRGEFYGVTCEEAFKQLEDERDWASRAATRLNDREIHARRLTLAMHHAQAEIDRIGSAIKCTAKLHPAAVRRAIVDAACLQTTDDAGAIKTKATDRLPELPFKPEFGLAREAGLFASDAVGTKKKVDNIKQAGSQIIKEQDFVDVDLEYLMLRLRFVLAQASTDFRSFKHFGGKLLYVPNKCRYPSSRDDEAYKAVLEIARDIEAGWHLWNFLIHGDVSTLSNKHAVAWKVLEGTIVDIDARWTSLKGTTMNGHERLPIWSEFCHALLLLPFESQLIPT</sequence>
<dbReference type="AlphaFoldDB" id="A0A8J2SKR4"/>
<evidence type="ECO:0000313" key="1">
    <source>
        <dbReference type="EMBL" id="CAH0368822.1"/>
    </source>
</evidence>
<comment type="caution">
    <text evidence="1">The sequence shown here is derived from an EMBL/GenBank/DDBJ whole genome shotgun (WGS) entry which is preliminary data.</text>
</comment>
<name>A0A8J2SKR4_9STRA</name>